<feature type="domain" description="Transglycosylase SLT" evidence="3">
    <location>
        <begin position="27"/>
        <end position="319"/>
    </location>
</feature>
<feature type="chain" id="PRO_5046221201" evidence="1">
    <location>
        <begin position="26"/>
        <end position="398"/>
    </location>
</feature>
<dbReference type="InterPro" id="IPR023346">
    <property type="entry name" value="Lysozyme-like_dom_sf"/>
</dbReference>
<dbReference type="PANTHER" id="PTHR30163:SF10">
    <property type="entry name" value="TRANSGLYCOLASE-RELATED"/>
    <property type="match status" value="1"/>
</dbReference>
<feature type="domain" description="Peptidoglycan binding-like" evidence="2">
    <location>
        <begin position="340"/>
        <end position="395"/>
    </location>
</feature>
<dbReference type="EMBL" id="BSPC01000064">
    <property type="protein sequence ID" value="GLS22624.1"/>
    <property type="molecule type" value="Genomic_DNA"/>
</dbReference>
<evidence type="ECO:0000313" key="4">
    <source>
        <dbReference type="EMBL" id="GLS22624.1"/>
    </source>
</evidence>
<keyword evidence="5" id="KW-1185">Reference proteome</keyword>
<dbReference type="InterPro" id="IPR043426">
    <property type="entry name" value="MltB-like"/>
</dbReference>
<reference evidence="5" key="1">
    <citation type="journal article" date="2019" name="Int. J. Syst. Evol. Microbiol.">
        <title>The Global Catalogue of Microorganisms (GCM) 10K type strain sequencing project: providing services to taxonomists for standard genome sequencing and annotation.</title>
        <authorList>
            <consortium name="The Broad Institute Genomics Platform"/>
            <consortium name="The Broad Institute Genome Sequencing Center for Infectious Disease"/>
            <person name="Wu L."/>
            <person name="Ma J."/>
        </authorList>
    </citation>
    <scope>NUCLEOTIDE SEQUENCE [LARGE SCALE GENOMIC DNA]</scope>
    <source>
        <strain evidence="5">NBRC 101365</strain>
    </source>
</reference>
<dbReference type="Pfam" id="PF13406">
    <property type="entry name" value="SLT_2"/>
    <property type="match status" value="1"/>
</dbReference>
<gene>
    <name evidence="4" type="ORF">GCM10007874_56440</name>
</gene>
<dbReference type="SUPFAM" id="SSF53955">
    <property type="entry name" value="Lysozyme-like"/>
    <property type="match status" value="1"/>
</dbReference>
<accession>A0ABQ6CSC0</accession>
<evidence type="ECO:0000259" key="3">
    <source>
        <dbReference type="Pfam" id="PF13406"/>
    </source>
</evidence>
<evidence type="ECO:0000256" key="1">
    <source>
        <dbReference type="SAM" id="SignalP"/>
    </source>
</evidence>
<dbReference type="PANTHER" id="PTHR30163">
    <property type="entry name" value="MEMBRANE-BOUND LYTIC MUREIN TRANSGLYCOSYLASE B"/>
    <property type="match status" value="1"/>
</dbReference>
<dbReference type="InterPro" id="IPR036365">
    <property type="entry name" value="PGBD-like_sf"/>
</dbReference>
<dbReference type="SUPFAM" id="SSF47090">
    <property type="entry name" value="PGBD-like"/>
    <property type="match status" value="1"/>
</dbReference>
<dbReference type="Pfam" id="PF01471">
    <property type="entry name" value="PG_binding_1"/>
    <property type="match status" value="1"/>
</dbReference>
<evidence type="ECO:0000259" key="2">
    <source>
        <dbReference type="Pfam" id="PF01471"/>
    </source>
</evidence>
<dbReference type="InterPro" id="IPR036366">
    <property type="entry name" value="PGBDSf"/>
</dbReference>
<keyword evidence="1" id="KW-0732">Signal</keyword>
<name>A0ABQ6CSC0_9HYPH</name>
<dbReference type="PROSITE" id="PS51257">
    <property type="entry name" value="PROKAR_LIPOPROTEIN"/>
    <property type="match status" value="1"/>
</dbReference>
<dbReference type="Gene3D" id="1.10.530.10">
    <property type="match status" value="1"/>
</dbReference>
<dbReference type="CDD" id="cd13399">
    <property type="entry name" value="Slt35-like"/>
    <property type="match status" value="1"/>
</dbReference>
<comment type="caution">
    <text evidence="4">The sequence shown here is derived from an EMBL/GenBank/DDBJ whole genome shotgun (WGS) entry which is preliminary data.</text>
</comment>
<protein>
    <submittedName>
        <fullName evidence="4">Transglycosylase</fullName>
    </submittedName>
</protein>
<dbReference type="InterPro" id="IPR002477">
    <property type="entry name" value="Peptidoglycan-bd-like"/>
</dbReference>
<proteinExistence type="predicted"/>
<feature type="signal peptide" evidence="1">
    <location>
        <begin position="1"/>
        <end position="25"/>
    </location>
</feature>
<organism evidence="4 5">
    <name type="scientific">Labrys miyagiensis</name>
    <dbReference type="NCBI Taxonomy" id="346912"/>
    <lineage>
        <taxon>Bacteria</taxon>
        <taxon>Pseudomonadati</taxon>
        <taxon>Pseudomonadota</taxon>
        <taxon>Alphaproteobacteria</taxon>
        <taxon>Hyphomicrobiales</taxon>
        <taxon>Xanthobacteraceae</taxon>
        <taxon>Labrys</taxon>
    </lineage>
</organism>
<dbReference type="Gene3D" id="1.10.101.10">
    <property type="entry name" value="PGBD-like superfamily/PGBD"/>
    <property type="match status" value="1"/>
</dbReference>
<dbReference type="Gene3D" id="1.10.8.350">
    <property type="entry name" value="Bacterial muramidase"/>
    <property type="match status" value="1"/>
</dbReference>
<dbReference type="NCBIfam" id="TIGR02283">
    <property type="entry name" value="MltB_2"/>
    <property type="match status" value="1"/>
</dbReference>
<sequence length="398" mass="41890">MIAPMKKALLPAFALLALSALPASAASFQSCLAAIGARAQAAGVSPAVFARQTNGLQPDMTVIDAMNKQPEFKTAIWDYMAGLVDAQRVADGKQMMSKYASVLAGVQRRYGVDPATVVAVWGVESNYGESPGTRPLVQSLATLSCYGGRRQGYFMGELIATLKIIQRGDVNPDHLVGSWAGAFGNTQFMPSTFLRLAVDGDGDGRRDVVDSVPDALASTANYLAHSGWQPGARWGYEVRLPASFKPGLAGRTRKRALSAWTAMGVTRTDGSPLSGGGSAGILLPAGPRGPAFVVFRNFDAIYAYNAAESYALAIATLSDRIKGGGPIVTPWPTDDPGLSRAQRKELQALLIRAGYDVGTPDGSIGDKTIEAIKGAERRLGLPVTGHPGLTILQALRKG</sequence>
<dbReference type="Proteomes" id="UP001156882">
    <property type="component" value="Unassembled WGS sequence"/>
</dbReference>
<dbReference type="InterPro" id="IPR011970">
    <property type="entry name" value="MltB_2"/>
</dbReference>
<dbReference type="RefSeq" id="WP_431310768.1">
    <property type="nucleotide sequence ID" value="NZ_BSPC01000064.1"/>
</dbReference>
<evidence type="ECO:0000313" key="5">
    <source>
        <dbReference type="Proteomes" id="UP001156882"/>
    </source>
</evidence>
<dbReference type="InterPro" id="IPR031304">
    <property type="entry name" value="SLT_2"/>
</dbReference>